<dbReference type="Pfam" id="PF04297">
    <property type="entry name" value="UPF0122"/>
    <property type="match status" value="1"/>
</dbReference>
<organism evidence="4 5">
    <name type="scientific">Tissierella praeacuta DSM 18095</name>
    <dbReference type="NCBI Taxonomy" id="1123404"/>
    <lineage>
        <taxon>Bacteria</taxon>
        <taxon>Bacillati</taxon>
        <taxon>Bacillota</taxon>
        <taxon>Tissierellia</taxon>
        <taxon>Tissierellales</taxon>
        <taxon>Tissierellaceae</taxon>
        <taxon>Tissierella</taxon>
    </lineage>
</organism>
<evidence type="ECO:0000313" key="5">
    <source>
        <dbReference type="Proteomes" id="UP000184114"/>
    </source>
</evidence>
<dbReference type="HAMAP" id="MF_00245">
    <property type="entry name" value="UPF0122"/>
    <property type="match status" value="1"/>
</dbReference>
<name>A0A1M4SNN1_9FIRM</name>
<dbReference type="Proteomes" id="UP000184114">
    <property type="component" value="Unassembled WGS sequence"/>
</dbReference>
<dbReference type="Gene3D" id="1.10.10.10">
    <property type="entry name" value="Winged helix-like DNA-binding domain superfamily/Winged helix DNA-binding domain"/>
    <property type="match status" value="1"/>
</dbReference>
<evidence type="ECO:0000256" key="1">
    <source>
        <dbReference type="ARBA" id="ARBA00008720"/>
    </source>
</evidence>
<keyword evidence="5" id="KW-1185">Reference proteome</keyword>
<dbReference type="InterPro" id="IPR054831">
    <property type="entry name" value="UPF0122_fam_protein"/>
</dbReference>
<gene>
    <name evidence="4" type="ORF">SAMN02745784_00411</name>
</gene>
<dbReference type="SUPFAM" id="SSF88659">
    <property type="entry name" value="Sigma3 and sigma4 domains of RNA polymerase sigma factors"/>
    <property type="match status" value="1"/>
</dbReference>
<proteinExistence type="inferred from homology"/>
<dbReference type="InterPro" id="IPR013324">
    <property type="entry name" value="RNA_pol_sigma_r3/r4-like"/>
</dbReference>
<dbReference type="AlphaFoldDB" id="A0A1M4SNN1"/>
<comment type="function">
    <text evidence="2 3">Might take part in the signal recognition particle (SRP) pathway. This is inferred from the conservation of its genetic proximity to ftsY/ffh. May be a regulatory protein.</text>
</comment>
<evidence type="ECO:0000256" key="2">
    <source>
        <dbReference type="ARBA" id="ARBA00024764"/>
    </source>
</evidence>
<dbReference type="PANTHER" id="PTHR40083:SF1">
    <property type="entry name" value="UPF0122 PROTEIN YLXM"/>
    <property type="match status" value="1"/>
</dbReference>
<dbReference type="GeneID" id="90995101"/>
<dbReference type="EMBL" id="FQTY01000001">
    <property type="protein sequence ID" value="SHE33772.1"/>
    <property type="molecule type" value="Genomic_DNA"/>
</dbReference>
<reference evidence="5" key="1">
    <citation type="submission" date="2016-11" db="EMBL/GenBank/DDBJ databases">
        <authorList>
            <person name="Varghese N."/>
            <person name="Submissions S."/>
        </authorList>
    </citation>
    <scope>NUCLEOTIDE SEQUENCE [LARGE SCALE GENOMIC DNA]</scope>
    <source>
        <strain evidence="5">DSM 18095</strain>
    </source>
</reference>
<comment type="similarity">
    <text evidence="1 3">Belongs to the UPF0122 family.</text>
</comment>
<evidence type="ECO:0000256" key="3">
    <source>
        <dbReference type="HAMAP-Rule" id="MF_00245"/>
    </source>
</evidence>
<dbReference type="InterPro" id="IPR036388">
    <property type="entry name" value="WH-like_DNA-bd_sf"/>
</dbReference>
<sequence length="128" mass="15019">MVEKLVQIGILFDFYGKLLSKRQYNIIELFYLQDLSLGEIGEELNITRQGVYDTLKRAEENLYRYEDTLGLVAKFNENHKIIKNILKCSKDIKKLSIENGYDEVIEKAELIENISLEILKDSWEEVID</sequence>
<dbReference type="PANTHER" id="PTHR40083">
    <property type="entry name" value="UPF0122 PROTEIN CBO2450/CLC_2298"/>
    <property type="match status" value="1"/>
</dbReference>
<dbReference type="STRING" id="1123404.SAMN02745784_00411"/>
<dbReference type="InterPro" id="IPR007394">
    <property type="entry name" value="UPF0122"/>
</dbReference>
<dbReference type="NCBIfam" id="NF045758">
    <property type="entry name" value="YlxM"/>
    <property type="match status" value="1"/>
</dbReference>
<protein>
    <recommendedName>
        <fullName evidence="3">UPF0122 protein SAMN02745784_00411</fullName>
    </recommendedName>
</protein>
<dbReference type="RefSeq" id="WP_084725051.1">
    <property type="nucleotide sequence ID" value="NZ_FQTY01000001.1"/>
</dbReference>
<accession>A0A1M4SNN1</accession>
<evidence type="ECO:0000313" key="4">
    <source>
        <dbReference type="EMBL" id="SHE33772.1"/>
    </source>
</evidence>